<evidence type="ECO:0000256" key="1">
    <source>
        <dbReference type="ARBA" id="ARBA00004448"/>
    </source>
</evidence>
<dbReference type="GO" id="GO:0006813">
    <property type="term" value="P:potassium ion transport"/>
    <property type="evidence" value="ECO:0007669"/>
    <property type="project" value="UniProtKB-KW"/>
</dbReference>
<dbReference type="EMBL" id="UXUI01010529">
    <property type="protein sequence ID" value="VDD95344.1"/>
    <property type="molecule type" value="Genomic_DNA"/>
</dbReference>
<proteinExistence type="inferred from homology"/>
<feature type="domain" description="ABC transmembrane type-1" evidence="20">
    <location>
        <begin position="1"/>
        <end position="263"/>
    </location>
</feature>
<evidence type="ECO:0000313" key="21">
    <source>
        <dbReference type="EMBL" id="VDD95344.1"/>
    </source>
</evidence>
<dbReference type="PANTHER" id="PTHR43394:SF17">
    <property type="entry name" value="MITOCHONDRIAL POTASSIUM CHANNEL ATP-BINDING SUBUNIT"/>
    <property type="match status" value="1"/>
</dbReference>
<evidence type="ECO:0000256" key="6">
    <source>
        <dbReference type="ARBA" id="ARBA00022741"/>
    </source>
</evidence>
<dbReference type="Gene3D" id="3.40.50.300">
    <property type="entry name" value="P-loop containing nucleotide triphosphate hydrolases"/>
    <property type="match status" value="1"/>
</dbReference>
<evidence type="ECO:0000256" key="18">
    <source>
        <dbReference type="SAM" id="Phobius"/>
    </source>
</evidence>
<keyword evidence="14 18" id="KW-0472">Membrane</keyword>
<dbReference type="InterPro" id="IPR036640">
    <property type="entry name" value="ABC1_TM_sf"/>
</dbReference>
<keyword evidence="7" id="KW-0999">Mitochondrion inner membrane</keyword>
<evidence type="ECO:0000256" key="16">
    <source>
        <dbReference type="ARBA" id="ARBA00041416"/>
    </source>
</evidence>
<dbReference type="GO" id="GO:0005743">
    <property type="term" value="C:mitochondrial inner membrane"/>
    <property type="evidence" value="ECO:0007669"/>
    <property type="project" value="UniProtKB-SubCell"/>
</dbReference>
<dbReference type="CDD" id="cd03249">
    <property type="entry name" value="ABC_MTABC3_MDL1_MDL2"/>
    <property type="match status" value="1"/>
</dbReference>
<organism evidence="23">
    <name type="scientific">Enterobius vermicularis</name>
    <name type="common">Human pinworm</name>
    <dbReference type="NCBI Taxonomy" id="51028"/>
    <lineage>
        <taxon>Eukaryota</taxon>
        <taxon>Metazoa</taxon>
        <taxon>Ecdysozoa</taxon>
        <taxon>Nematoda</taxon>
        <taxon>Chromadorea</taxon>
        <taxon>Rhabditida</taxon>
        <taxon>Spirurina</taxon>
        <taxon>Oxyuridomorpha</taxon>
        <taxon>Oxyuroidea</taxon>
        <taxon>Oxyuridae</taxon>
        <taxon>Enterobius</taxon>
    </lineage>
</organism>
<evidence type="ECO:0000256" key="4">
    <source>
        <dbReference type="ARBA" id="ARBA00022538"/>
    </source>
</evidence>
<dbReference type="PROSITE" id="PS50893">
    <property type="entry name" value="ABC_TRANSPORTER_2"/>
    <property type="match status" value="1"/>
</dbReference>
<dbReference type="GO" id="GO:0005524">
    <property type="term" value="F:ATP binding"/>
    <property type="evidence" value="ECO:0007669"/>
    <property type="project" value="UniProtKB-KW"/>
</dbReference>
<keyword evidence="13" id="KW-0496">Mitochondrion</keyword>
<feature type="transmembrane region" description="Helical" evidence="18">
    <location>
        <begin position="20"/>
        <end position="44"/>
    </location>
</feature>
<dbReference type="SMART" id="SM00382">
    <property type="entry name" value="AAA"/>
    <property type="match status" value="1"/>
</dbReference>
<feature type="transmembrane region" description="Helical" evidence="18">
    <location>
        <begin position="120"/>
        <end position="142"/>
    </location>
</feature>
<accession>A0A0N4VIU9</accession>
<evidence type="ECO:0000256" key="13">
    <source>
        <dbReference type="ARBA" id="ARBA00023128"/>
    </source>
</evidence>
<dbReference type="PANTHER" id="PTHR43394">
    <property type="entry name" value="ATP-DEPENDENT PERMEASE MDL1, MITOCHONDRIAL"/>
    <property type="match status" value="1"/>
</dbReference>
<dbReference type="InterPro" id="IPR039421">
    <property type="entry name" value="Type_1_exporter"/>
</dbReference>
<evidence type="ECO:0000256" key="9">
    <source>
        <dbReference type="ARBA" id="ARBA00022946"/>
    </source>
</evidence>
<keyword evidence="8" id="KW-0067">ATP-binding</keyword>
<sequence length="519" mass="56645">MISESSTETNRIDFSLLKSVGLKIMTAYLIQAATTFSYISFLSFMGERVAADLRILLFQRLLVQDIGFFDEQRTGELNACLGADVQEFKSCLKIVISQGLRTLTQVGGSMVSMYLTSSKMALLTLALLSGFVLCGSIFGAFLRQISYAAQRQGGVASAVAEEAFDNIRTVRAFAMEDEELRLFTNETTKARKLNEFLGIGIGVFQGATNLFLNGAVLAVLYGGAHLISSSELDPGGLMSFLASAQMIQRSLGQLSIVFGHAIKGWSAAARVFEFIEYPGPENLTHGTTFPLSSLTGAIRFENVTFAYPTRPNQNALENLTLEVAPGKVLGICGPSGQGKSTFASLLVRFYEPSKGRILLDGIELKALNPSWLRRCVIGFISQDPVLFATTIKENIRYGKPEASDLEIIEAAKLANAHEFISDFRDGYDTLVGERGVTLSGGQKQRIAIARALLKNAPILILDEATSSLDYESERLVQEALQNVMRDRTVILIAHRLSTIRNADYIAVMKYGQVAEVSKS</sequence>
<dbReference type="InterPro" id="IPR011527">
    <property type="entry name" value="ABC1_TM_dom"/>
</dbReference>
<protein>
    <recommendedName>
        <fullName evidence="15">Mitochondrial potassium channel ATP-binding subunit</fullName>
    </recommendedName>
    <alternativeName>
        <fullName evidence="17">ATP-binding cassette sub-family B member 8, mitochondrial</fullName>
    </alternativeName>
    <alternativeName>
        <fullName evidence="16">Mitochondrial sulfonylurea-receptor</fullName>
    </alternativeName>
</protein>
<evidence type="ECO:0000259" key="19">
    <source>
        <dbReference type="PROSITE" id="PS50893"/>
    </source>
</evidence>
<dbReference type="InterPro" id="IPR017871">
    <property type="entry name" value="ABC_transporter-like_CS"/>
</dbReference>
<evidence type="ECO:0000259" key="20">
    <source>
        <dbReference type="PROSITE" id="PS50929"/>
    </source>
</evidence>
<gene>
    <name evidence="21" type="ORF">EVEC_LOCUS10095</name>
</gene>
<comment type="subcellular location">
    <subcellularLocation>
        <location evidence="1">Mitochondrion inner membrane</location>
        <topology evidence="1">Multi-pass membrane protein</topology>
    </subcellularLocation>
</comment>
<dbReference type="STRING" id="51028.A0A0N4VIU9"/>
<feature type="domain" description="ABC transporter" evidence="19">
    <location>
        <begin position="298"/>
        <end position="519"/>
    </location>
</feature>
<keyword evidence="9" id="KW-0809">Transit peptide</keyword>
<dbReference type="InterPro" id="IPR003593">
    <property type="entry name" value="AAA+_ATPase"/>
</dbReference>
<keyword evidence="3" id="KW-0813">Transport</keyword>
<dbReference type="Pfam" id="PF00005">
    <property type="entry name" value="ABC_tran"/>
    <property type="match status" value="1"/>
</dbReference>
<evidence type="ECO:0000256" key="10">
    <source>
        <dbReference type="ARBA" id="ARBA00022958"/>
    </source>
</evidence>
<dbReference type="GO" id="GO:0090374">
    <property type="term" value="P:oligopeptide export from mitochondrion"/>
    <property type="evidence" value="ECO:0007669"/>
    <property type="project" value="TreeGrafter"/>
</dbReference>
<evidence type="ECO:0000256" key="5">
    <source>
        <dbReference type="ARBA" id="ARBA00022692"/>
    </source>
</evidence>
<dbReference type="WBParaSite" id="EVEC_0001077001-mRNA-1">
    <property type="protein sequence ID" value="EVEC_0001077001-mRNA-1"/>
    <property type="gene ID" value="EVEC_0001077001"/>
</dbReference>
<dbReference type="AlphaFoldDB" id="A0A0N4VIU9"/>
<keyword evidence="6" id="KW-0547">Nucleotide-binding</keyword>
<dbReference type="FunFam" id="3.40.50.300:FF:000403">
    <property type="entry name" value="ATP-binding cassette sub-family B member 8, mitochondrial"/>
    <property type="match status" value="1"/>
</dbReference>
<dbReference type="Gene3D" id="1.20.1560.10">
    <property type="entry name" value="ABC transporter type 1, transmembrane domain"/>
    <property type="match status" value="1"/>
</dbReference>
<comment type="similarity">
    <text evidence="2">Belongs to the ABC transporter superfamily. ABCB family. Multidrug resistance exporter (TC 3.A.1.201) subfamily.</text>
</comment>
<dbReference type="SUPFAM" id="SSF90123">
    <property type="entry name" value="ABC transporter transmembrane region"/>
    <property type="match status" value="1"/>
</dbReference>
<keyword evidence="5 18" id="KW-0812">Transmembrane</keyword>
<dbReference type="GO" id="GO:0015421">
    <property type="term" value="F:ABC-type oligopeptide transporter activity"/>
    <property type="evidence" value="ECO:0007669"/>
    <property type="project" value="TreeGrafter"/>
</dbReference>
<evidence type="ECO:0000256" key="2">
    <source>
        <dbReference type="ARBA" id="ARBA00007577"/>
    </source>
</evidence>
<dbReference type="PROSITE" id="PS50929">
    <property type="entry name" value="ABC_TM1F"/>
    <property type="match status" value="1"/>
</dbReference>
<dbReference type="GO" id="GO:0016887">
    <property type="term" value="F:ATP hydrolysis activity"/>
    <property type="evidence" value="ECO:0007669"/>
    <property type="project" value="InterPro"/>
</dbReference>
<dbReference type="PROSITE" id="PS00211">
    <property type="entry name" value="ABC_TRANSPORTER_1"/>
    <property type="match status" value="1"/>
</dbReference>
<evidence type="ECO:0000256" key="12">
    <source>
        <dbReference type="ARBA" id="ARBA00023065"/>
    </source>
</evidence>
<evidence type="ECO:0000256" key="17">
    <source>
        <dbReference type="ARBA" id="ARBA00042968"/>
    </source>
</evidence>
<reference evidence="21 22" key="2">
    <citation type="submission" date="2018-10" db="EMBL/GenBank/DDBJ databases">
        <authorList>
            <consortium name="Pathogen Informatics"/>
        </authorList>
    </citation>
    <scope>NUCLEOTIDE SEQUENCE [LARGE SCALE GENOMIC DNA]</scope>
</reference>
<dbReference type="OrthoDB" id="6500128at2759"/>
<dbReference type="InterPro" id="IPR003439">
    <property type="entry name" value="ABC_transporter-like_ATP-bd"/>
</dbReference>
<dbReference type="SUPFAM" id="SSF52540">
    <property type="entry name" value="P-loop containing nucleoside triphosphate hydrolases"/>
    <property type="match status" value="1"/>
</dbReference>
<dbReference type="Proteomes" id="UP000274131">
    <property type="component" value="Unassembled WGS sequence"/>
</dbReference>
<reference evidence="23" key="1">
    <citation type="submission" date="2017-02" db="UniProtKB">
        <authorList>
            <consortium name="WormBaseParasite"/>
        </authorList>
    </citation>
    <scope>IDENTIFICATION</scope>
</reference>
<evidence type="ECO:0000256" key="11">
    <source>
        <dbReference type="ARBA" id="ARBA00022989"/>
    </source>
</evidence>
<evidence type="ECO:0000313" key="23">
    <source>
        <dbReference type="WBParaSite" id="EVEC_0001077001-mRNA-1"/>
    </source>
</evidence>
<evidence type="ECO:0000256" key="7">
    <source>
        <dbReference type="ARBA" id="ARBA00022792"/>
    </source>
</evidence>
<dbReference type="Pfam" id="PF00664">
    <property type="entry name" value="ABC_membrane"/>
    <property type="match status" value="1"/>
</dbReference>
<evidence type="ECO:0000256" key="8">
    <source>
        <dbReference type="ARBA" id="ARBA00022840"/>
    </source>
</evidence>
<keyword evidence="11 18" id="KW-1133">Transmembrane helix</keyword>
<name>A0A0N4VIU9_ENTVE</name>
<dbReference type="CDD" id="cd18574">
    <property type="entry name" value="ABC_6TM_ABCB8_like"/>
    <property type="match status" value="1"/>
</dbReference>
<evidence type="ECO:0000256" key="14">
    <source>
        <dbReference type="ARBA" id="ARBA00023136"/>
    </source>
</evidence>
<evidence type="ECO:0000256" key="15">
    <source>
        <dbReference type="ARBA" id="ARBA00040439"/>
    </source>
</evidence>
<keyword evidence="10" id="KW-0630">Potassium</keyword>
<evidence type="ECO:0000256" key="3">
    <source>
        <dbReference type="ARBA" id="ARBA00022448"/>
    </source>
</evidence>
<keyword evidence="4" id="KW-0633">Potassium transport</keyword>
<keyword evidence="12" id="KW-0406">Ion transport</keyword>
<dbReference type="InterPro" id="IPR027417">
    <property type="entry name" value="P-loop_NTPase"/>
</dbReference>
<evidence type="ECO:0000313" key="22">
    <source>
        <dbReference type="Proteomes" id="UP000274131"/>
    </source>
</evidence>
<keyword evidence="22" id="KW-1185">Reference proteome</keyword>